<dbReference type="GeneID" id="98068670"/>
<dbReference type="eggNOG" id="ENOG5033DZJ">
    <property type="taxonomic scope" value="Bacteria"/>
</dbReference>
<dbReference type="STRING" id="742817.HMPREF9449_01083"/>
<dbReference type="RefSeq" id="WP_009136231.1">
    <property type="nucleotide sequence ID" value="NZ_JH594596.1"/>
</dbReference>
<reference evidence="1 2" key="1">
    <citation type="submission" date="2012-01" db="EMBL/GenBank/DDBJ databases">
        <title>The Genome Sequence of Odoribacter laneus YIT 12061.</title>
        <authorList>
            <consortium name="The Broad Institute Genome Sequencing Platform"/>
            <person name="Earl A."/>
            <person name="Ward D."/>
            <person name="Feldgarden M."/>
            <person name="Gevers D."/>
            <person name="Morotomi M."/>
            <person name="Young S.K."/>
            <person name="Zeng Q."/>
            <person name="Gargeya S."/>
            <person name="Fitzgerald M."/>
            <person name="Haas B."/>
            <person name="Abouelleil A."/>
            <person name="Alvarado L."/>
            <person name="Arachchi H.M."/>
            <person name="Berlin A."/>
            <person name="Chapman S.B."/>
            <person name="Gearin G."/>
            <person name="Goldberg J."/>
            <person name="Griggs A."/>
            <person name="Gujja S."/>
            <person name="Hansen M."/>
            <person name="Heiman D."/>
            <person name="Howarth C."/>
            <person name="Larimer J."/>
            <person name="Lui A."/>
            <person name="MacDonald P.J.P."/>
            <person name="McCowen C."/>
            <person name="Montmayeur A."/>
            <person name="Murphy C."/>
            <person name="Neiman D."/>
            <person name="Pearson M."/>
            <person name="Priest M."/>
            <person name="Roberts A."/>
            <person name="Saif S."/>
            <person name="Shea T."/>
            <person name="Sisk P."/>
            <person name="Stolte C."/>
            <person name="Sykes S."/>
            <person name="Wortman J."/>
            <person name="Nusbaum C."/>
            <person name="Birren B."/>
        </authorList>
    </citation>
    <scope>NUCLEOTIDE SEQUENCE [LARGE SCALE GENOMIC DNA]</scope>
    <source>
        <strain evidence="1 2">YIT 12061</strain>
    </source>
</reference>
<dbReference type="AlphaFoldDB" id="H1DFP7"/>
<organism evidence="1 2">
    <name type="scientific">Odoribacter laneus YIT 12061</name>
    <dbReference type="NCBI Taxonomy" id="742817"/>
    <lineage>
        <taxon>Bacteria</taxon>
        <taxon>Pseudomonadati</taxon>
        <taxon>Bacteroidota</taxon>
        <taxon>Bacteroidia</taxon>
        <taxon>Bacteroidales</taxon>
        <taxon>Odoribacteraceae</taxon>
        <taxon>Odoribacter</taxon>
    </lineage>
</organism>
<dbReference type="HOGENOM" id="CLU_2303028_0_0_10"/>
<dbReference type="Proteomes" id="UP000004892">
    <property type="component" value="Unassembled WGS sequence"/>
</dbReference>
<proteinExistence type="predicted"/>
<evidence type="ECO:0000313" key="1">
    <source>
        <dbReference type="EMBL" id="EHP48720.1"/>
    </source>
</evidence>
<evidence type="ECO:0008006" key="3">
    <source>
        <dbReference type="Google" id="ProtNLM"/>
    </source>
</evidence>
<keyword evidence="2" id="KW-1185">Reference proteome</keyword>
<protein>
    <recommendedName>
        <fullName evidence="3">DUF4286 domain-containing protein</fullName>
    </recommendedName>
</protein>
<accession>H1DFP7</accession>
<dbReference type="InterPro" id="IPR025563">
    <property type="entry name" value="DUF4286"/>
</dbReference>
<gene>
    <name evidence="1" type="ORF">HMPREF9449_01083</name>
</gene>
<sequence>MRIIFNTTFIVNESIETEWISFIRKYYLAYLRQNRLTQDILFTKVSIDQPEGKTYSLQLVFDSSEALDCFLKIHLPLMEEKISEKYKNYYLCFSSILTEIGESQY</sequence>
<name>H1DFP7_9BACT</name>
<dbReference type="PATRIC" id="fig|742817.3.peg.1147"/>
<dbReference type="EMBL" id="ADMC01000017">
    <property type="protein sequence ID" value="EHP48720.1"/>
    <property type="molecule type" value="Genomic_DNA"/>
</dbReference>
<dbReference type="Pfam" id="PF14114">
    <property type="entry name" value="DUF4286"/>
    <property type="match status" value="1"/>
</dbReference>
<evidence type="ECO:0000313" key="2">
    <source>
        <dbReference type="Proteomes" id="UP000004892"/>
    </source>
</evidence>
<comment type="caution">
    <text evidence="1">The sequence shown here is derived from an EMBL/GenBank/DDBJ whole genome shotgun (WGS) entry which is preliminary data.</text>
</comment>